<evidence type="ECO:0000256" key="1">
    <source>
        <dbReference type="SAM" id="MobiDB-lite"/>
    </source>
</evidence>
<gene>
    <name evidence="2" type="ORF">HNP60_003464</name>
</gene>
<dbReference type="RefSeq" id="WP_184052588.1">
    <property type="nucleotide sequence ID" value="NZ_JACHKA010000001.1"/>
</dbReference>
<name>A0ABR6NJN8_9SPHN</name>
<feature type="region of interest" description="Disordered" evidence="1">
    <location>
        <begin position="1"/>
        <end position="69"/>
    </location>
</feature>
<evidence type="ECO:0000313" key="3">
    <source>
        <dbReference type="Proteomes" id="UP001138540"/>
    </source>
</evidence>
<keyword evidence="3" id="KW-1185">Reference proteome</keyword>
<feature type="compositionally biased region" description="Basic and acidic residues" evidence="1">
    <location>
        <begin position="55"/>
        <end position="69"/>
    </location>
</feature>
<feature type="compositionally biased region" description="Basic and acidic residues" evidence="1">
    <location>
        <begin position="1"/>
        <end position="22"/>
    </location>
</feature>
<sequence length="69" mass="7600">MPRTEEDQKKLAEKALAQKEENAAAPHHPAPEPHADEGMASTPRPDQPPSGAFDAEGHRPVLERSRKVR</sequence>
<comment type="caution">
    <text evidence="2">The sequence shown here is derived from an EMBL/GenBank/DDBJ whole genome shotgun (WGS) entry which is preliminary data.</text>
</comment>
<protein>
    <submittedName>
        <fullName evidence="2">Uncharacterized protein</fullName>
    </submittedName>
</protein>
<organism evidence="2 3">
    <name type="scientific">Sphingobium lignivorans</name>
    <dbReference type="NCBI Taxonomy" id="2735886"/>
    <lineage>
        <taxon>Bacteria</taxon>
        <taxon>Pseudomonadati</taxon>
        <taxon>Pseudomonadota</taxon>
        <taxon>Alphaproteobacteria</taxon>
        <taxon>Sphingomonadales</taxon>
        <taxon>Sphingomonadaceae</taxon>
        <taxon>Sphingobium</taxon>
    </lineage>
</organism>
<reference evidence="2 3" key="1">
    <citation type="submission" date="2020-08" db="EMBL/GenBank/DDBJ databases">
        <title>Exploring microbial biodiversity for novel pathways involved in the catabolism of aromatic compounds derived from lignin.</title>
        <authorList>
            <person name="Elkins J."/>
        </authorList>
    </citation>
    <scope>NUCLEOTIDE SEQUENCE [LARGE SCALE GENOMIC DNA]</scope>
    <source>
        <strain evidence="2 3">B1D3A</strain>
    </source>
</reference>
<proteinExistence type="predicted"/>
<dbReference type="EMBL" id="JACHKA010000001">
    <property type="protein sequence ID" value="MBB5987490.1"/>
    <property type="molecule type" value="Genomic_DNA"/>
</dbReference>
<dbReference type="Proteomes" id="UP001138540">
    <property type="component" value="Unassembled WGS sequence"/>
</dbReference>
<accession>A0ABR6NJN8</accession>
<evidence type="ECO:0000313" key="2">
    <source>
        <dbReference type="EMBL" id="MBB5987490.1"/>
    </source>
</evidence>